<keyword evidence="3 4" id="KW-0067">ATP-binding</keyword>
<dbReference type="PANTHER" id="PTHR43334">
    <property type="entry name" value="ACETATE--COA LIGASE [ADP-FORMING]"/>
    <property type="match status" value="1"/>
</dbReference>
<dbReference type="Pfam" id="PF13607">
    <property type="entry name" value="Succ_CoA_lig"/>
    <property type="match status" value="1"/>
</dbReference>
<dbReference type="PROSITE" id="PS50975">
    <property type="entry name" value="ATP_GRASP"/>
    <property type="match status" value="1"/>
</dbReference>
<dbReference type="GO" id="GO:0005524">
    <property type="term" value="F:ATP binding"/>
    <property type="evidence" value="ECO:0007669"/>
    <property type="project" value="UniProtKB-UniRule"/>
</dbReference>
<keyword evidence="1" id="KW-0436">Ligase</keyword>
<dbReference type="STRING" id="96561.Dole_1246"/>
<dbReference type="Gene3D" id="3.40.50.261">
    <property type="entry name" value="Succinyl-CoA synthetase domains"/>
    <property type="match status" value="2"/>
</dbReference>
<evidence type="ECO:0000256" key="3">
    <source>
        <dbReference type="ARBA" id="ARBA00022840"/>
    </source>
</evidence>
<proteinExistence type="predicted"/>
<dbReference type="GO" id="GO:0046872">
    <property type="term" value="F:metal ion binding"/>
    <property type="evidence" value="ECO:0007669"/>
    <property type="project" value="InterPro"/>
</dbReference>
<dbReference type="InterPro" id="IPR016102">
    <property type="entry name" value="Succinyl-CoA_synth-like"/>
</dbReference>
<dbReference type="Pfam" id="PF13380">
    <property type="entry name" value="CoA_binding_2"/>
    <property type="match status" value="1"/>
</dbReference>
<dbReference type="Proteomes" id="UP000008561">
    <property type="component" value="Chromosome"/>
</dbReference>
<dbReference type="GO" id="GO:0016874">
    <property type="term" value="F:ligase activity"/>
    <property type="evidence" value="ECO:0007669"/>
    <property type="project" value="UniProtKB-KW"/>
</dbReference>
<keyword evidence="2 4" id="KW-0547">Nucleotide-binding</keyword>
<dbReference type="SUPFAM" id="SSF56059">
    <property type="entry name" value="Glutathione synthetase ATP-binding domain-like"/>
    <property type="match status" value="1"/>
</dbReference>
<dbReference type="SUPFAM" id="SSF52210">
    <property type="entry name" value="Succinyl-CoA synthetase domains"/>
    <property type="match status" value="2"/>
</dbReference>
<dbReference type="InterPro" id="IPR013815">
    <property type="entry name" value="ATP_grasp_subdomain_1"/>
</dbReference>
<organism evidence="6 7">
    <name type="scientific">Desulfosudis oleivorans (strain DSM 6200 / JCM 39069 / Hxd3)</name>
    <name type="common">Desulfococcus oleovorans</name>
    <dbReference type="NCBI Taxonomy" id="96561"/>
    <lineage>
        <taxon>Bacteria</taxon>
        <taxon>Pseudomonadati</taxon>
        <taxon>Thermodesulfobacteriota</taxon>
        <taxon>Desulfobacteria</taxon>
        <taxon>Desulfobacterales</taxon>
        <taxon>Desulfosudaceae</taxon>
        <taxon>Desulfosudis</taxon>
    </lineage>
</organism>
<dbReference type="SUPFAM" id="SSF51735">
    <property type="entry name" value="NAD(P)-binding Rossmann-fold domains"/>
    <property type="match status" value="1"/>
</dbReference>
<dbReference type="InterPro" id="IPR032875">
    <property type="entry name" value="Succ_CoA_lig_flav_dom"/>
</dbReference>
<dbReference type="eggNOG" id="COG0045">
    <property type="taxonomic scope" value="Bacteria"/>
</dbReference>
<evidence type="ECO:0000313" key="7">
    <source>
        <dbReference type="Proteomes" id="UP000008561"/>
    </source>
</evidence>
<dbReference type="HOGENOM" id="CLU_007415_2_2_7"/>
<dbReference type="AlphaFoldDB" id="A8ZY45"/>
<dbReference type="Gene3D" id="3.40.50.720">
    <property type="entry name" value="NAD(P)-binding Rossmann-like Domain"/>
    <property type="match status" value="1"/>
</dbReference>
<name>A8ZY45_DESOH</name>
<evidence type="ECO:0000259" key="5">
    <source>
        <dbReference type="PROSITE" id="PS50975"/>
    </source>
</evidence>
<dbReference type="InterPro" id="IPR051538">
    <property type="entry name" value="Acyl-CoA_Synth/Transferase"/>
</dbReference>
<dbReference type="InterPro" id="IPR036291">
    <property type="entry name" value="NAD(P)-bd_dom_sf"/>
</dbReference>
<dbReference type="PANTHER" id="PTHR43334:SF1">
    <property type="entry name" value="3-HYDROXYPROPIONATE--COA LIGASE [ADP-FORMING]"/>
    <property type="match status" value="1"/>
</dbReference>
<keyword evidence="7" id="KW-1185">Reference proteome</keyword>
<sequence>MLFAFGGRAADCRSASSVNTMRIFKEHVMQEAGKTKKDDAARQALSEKDSKAVLKQYGIPVVEETAALNTDAAVAAAEAMGFPVVVKGLGAKLLHKTEAGLVHLKLGSADAVRNACDKIQKGAGDLLEGFLVQPHVEGKREFVAGLFYDPVFGPVVMFGLGGIFTEALSDVTFRVAPLEAADAREMLDEIRSRSLLDDFRGEKAADRDQLVSVLMGLSDLSQKAPDVAEVDINPLIVDAEGRVCAVDALVIRGSVREERPVPPPVDPRRLGRLFYPQSIAFVGASGRLGKWGHLLFTNVLSNGYEGEVYLVNPVRETIAGRKTYPTVSAIPGDVDLAVVTIPAAKVLDLIPDLETKGVKHMLLISSGFGETGEEGKKLEARVVERARAADILMVGPNTMGIANPHIKLYCTGTHVWPDPGGIAMVSQSGNMGGQLLQFAEQQGIEIRAFSGSGNEAMVTIEDYLHAFEVDELSEIVMLYIESVKDGRRFLEYARRLSMKKPIVLLKGGQTKVGEKAAASHTGAMASDARVFDAVCRQSGIVKVDQPMDMLDLSAAFSSIPLPEGNRIGIMTLGGGWGVVAADLCSAYNLGVPELTPDILKEMDALLPPYWSRANPIDLVGESSNILPMQVMEALLKWDGCDAVINLGIMGKRLITKRIVKSTAVDPTYTPDFLNDVVKVLYKFEEEYVEHVVTMMDKYKKPVIGVSIMTDEKEDKTVNKVAGHKYNALFFPTPERAVKALAKMYDYRRFLVRR</sequence>
<feature type="domain" description="ATP-grasp" evidence="5">
    <location>
        <begin position="51"/>
        <end position="87"/>
    </location>
</feature>
<evidence type="ECO:0000313" key="6">
    <source>
        <dbReference type="EMBL" id="ABW67052.1"/>
    </source>
</evidence>
<dbReference type="eggNOG" id="COG1042">
    <property type="taxonomic scope" value="Bacteria"/>
</dbReference>
<dbReference type="InterPro" id="IPR003781">
    <property type="entry name" value="CoA-bd"/>
</dbReference>
<evidence type="ECO:0000256" key="2">
    <source>
        <dbReference type="ARBA" id="ARBA00022741"/>
    </source>
</evidence>
<dbReference type="Gene3D" id="3.30.470.20">
    <property type="entry name" value="ATP-grasp fold, B domain"/>
    <property type="match status" value="1"/>
</dbReference>
<evidence type="ECO:0000256" key="4">
    <source>
        <dbReference type="PROSITE-ProRule" id="PRU00409"/>
    </source>
</evidence>
<dbReference type="EMBL" id="CP000859">
    <property type="protein sequence ID" value="ABW67052.1"/>
    <property type="molecule type" value="Genomic_DNA"/>
</dbReference>
<accession>A8ZY45</accession>
<evidence type="ECO:0000256" key="1">
    <source>
        <dbReference type="ARBA" id="ARBA00022598"/>
    </source>
</evidence>
<dbReference type="Gene3D" id="3.30.1490.20">
    <property type="entry name" value="ATP-grasp fold, A domain"/>
    <property type="match status" value="1"/>
</dbReference>
<protein>
    <submittedName>
        <fullName evidence="6">CoA-binding domain protein</fullName>
    </submittedName>
</protein>
<dbReference type="InterPro" id="IPR011761">
    <property type="entry name" value="ATP-grasp"/>
</dbReference>
<dbReference type="KEGG" id="dol:Dole_1246"/>
<dbReference type="Pfam" id="PF13549">
    <property type="entry name" value="ATP-grasp_5"/>
    <property type="match status" value="1"/>
</dbReference>
<gene>
    <name evidence="6" type="ordered locus">Dole_1246</name>
</gene>
<reference evidence="6 7" key="1">
    <citation type="submission" date="2007-10" db="EMBL/GenBank/DDBJ databases">
        <title>Complete sequence of Desulfococcus oleovorans Hxd3.</title>
        <authorList>
            <consortium name="US DOE Joint Genome Institute"/>
            <person name="Copeland A."/>
            <person name="Lucas S."/>
            <person name="Lapidus A."/>
            <person name="Barry K."/>
            <person name="Glavina del Rio T."/>
            <person name="Dalin E."/>
            <person name="Tice H."/>
            <person name="Pitluck S."/>
            <person name="Kiss H."/>
            <person name="Brettin T."/>
            <person name="Bruce D."/>
            <person name="Detter J.C."/>
            <person name="Han C."/>
            <person name="Schmutz J."/>
            <person name="Larimer F."/>
            <person name="Land M."/>
            <person name="Hauser L."/>
            <person name="Kyrpides N."/>
            <person name="Kim E."/>
            <person name="Wawrik B."/>
            <person name="Richardson P."/>
        </authorList>
    </citation>
    <scope>NUCLEOTIDE SEQUENCE [LARGE SCALE GENOMIC DNA]</scope>
    <source>
        <strain evidence="7">DSM 6200 / JCM 39069 / Hxd3</strain>
    </source>
</reference>
<dbReference type="SMART" id="SM00881">
    <property type="entry name" value="CoA_binding"/>
    <property type="match status" value="1"/>
</dbReference>